<dbReference type="GO" id="GO:0016567">
    <property type="term" value="P:protein ubiquitination"/>
    <property type="evidence" value="ECO:0007669"/>
    <property type="project" value="TreeGrafter"/>
</dbReference>
<dbReference type="GO" id="GO:0006511">
    <property type="term" value="P:ubiquitin-dependent protein catabolic process"/>
    <property type="evidence" value="ECO:0007669"/>
    <property type="project" value="TreeGrafter"/>
</dbReference>
<dbReference type="EC" id="2.3.2.26" evidence="3"/>
<protein>
    <recommendedName>
        <fullName evidence="3">HECT-type E3 ubiquitin transferase</fullName>
        <ecNumber evidence="3">2.3.2.26</ecNumber>
    </recommendedName>
</protein>
<evidence type="ECO:0000259" key="7">
    <source>
        <dbReference type="PROSITE" id="PS50237"/>
    </source>
</evidence>
<dbReference type="Gene3D" id="3.30.2410.10">
    <property type="entry name" value="Hect, E3 ligase catalytic domain"/>
    <property type="match status" value="1"/>
</dbReference>
<evidence type="ECO:0000256" key="3">
    <source>
        <dbReference type="ARBA" id="ARBA00012485"/>
    </source>
</evidence>
<dbReference type="GO" id="GO:0061630">
    <property type="term" value="F:ubiquitin protein ligase activity"/>
    <property type="evidence" value="ECO:0007669"/>
    <property type="project" value="UniProtKB-EC"/>
</dbReference>
<comment type="pathway">
    <text evidence="2">Protein modification; protein ubiquitination.</text>
</comment>
<feature type="domain" description="HECT" evidence="7">
    <location>
        <begin position="100"/>
        <end position="470"/>
    </location>
</feature>
<keyword evidence="5 6" id="KW-0833">Ubl conjugation pathway</keyword>
<evidence type="ECO:0000256" key="6">
    <source>
        <dbReference type="PROSITE-ProRule" id="PRU00104"/>
    </source>
</evidence>
<evidence type="ECO:0000313" key="8">
    <source>
        <dbReference type="EMBL" id="KGG52420.1"/>
    </source>
</evidence>
<dbReference type="RefSeq" id="XP_013238856.1">
    <property type="nucleotide sequence ID" value="XM_013383402.1"/>
</dbReference>
<dbReference type="InterPro" id="IPR050409">
    <property type="entry name" value="E3_ubiq-protein_ligase"/>
</dbReference>
<dbReference type="GO" id="GO:0005737">
    <property type="term" value="C:cytoplasm"/>
    <property type="evidence" value="ECO:0007669"/>
    <property type="project" value="TreeGrafter"/>
</dbReference>
<feature type="active site" description="Glycyl thioester intermediate" evidence="6">
    <location>
        <position position="423"/>
    </location>
</feature>
<dbReference type="PANTHER" id="PTHR11254">
    <property type="entry name" value="HECT DOMAIN UBIQUITIN-PROTEIN LIGASE"/>
    <property type="match status" value="1"/>
</dbReference>
<evidence type="ECO:0000256" key="4">
    <source>
        <dbReference type="ARBA" id="ARBA00022679"/>
    </source>
</evidence>
<dbReference type="Proteomes" id="UP000029725">
    <property type="component" value="Unassembled WGS sequence"/>
</dbReference>
<evidence type="ECO:0000256" key="5">
    <source>
        <dbReference type="ARBA" id="ARBA00022786"/>
    </source>
</evidence>
<name>A0A098VU14_9MICR</name>
<dbReference type="HOGENOM" id="CLU_046307_0_0_1"/>
<organism evidence="8 9">
    <name type="scientific">Mitosporidium daphniae</name>
    <dbReference type="NCBI Taxonomy" id="1485682"/>
    <lineage>
        <taxon>Eukaryota</taxon>
        <taxon>Fungi</taxon>
        <taxon>Fungi incertae sedis</taxon>
        <taxon>Microsporidia</taxon>
        <taxon>Mitosporidium</taxon>
    </lineage>
</organism>
<evidence type="ECO:0000313" key="9">
    <source>
        <dbReference type="Proteomes" id="UP000029725"/>
    </source>
</evidence>
<dbReference type="InterPro" id="IPR000569">
    <property type="entry name" value="HECT_dom"/>
</dbReference>
<dbReference type="SMART" id="SM00119">
    <property type="entry name" value="HECTc"/>
    <property type="match status" value="1"/>
</dbReference>
<keyword evidence="4" id="KW-0808">Transferase</keyword>
<dbReference type="PANTHER" id="PTHR11254:SF444">
    <property type="entry name" value="HECT DOMAIN CONTAINING UBIQUITIN LIGASE"/>
    <property type="match status" value="1"/>
</dbReference>
<dbReference type="EMBL" id="JMKJ01000083">
    <property type="protein sequence ID" value="KGG52420.1"/>
    <property type="molecule type" value="Genomic_DNA"/>
</dbReference>
<reference evidence="8 9" key="1">
    <citation type="submission" date="2014-04" db="EMBL/GenBank/DDBJ databases">
        <title>A new species of microsporidia sheds light on the evolution of extreme parasitism.</title>
        <authorList>
            <person name="Haag K.L."/>
            <person name="James T.Y."/>
            <person name="Larsson R."/>
            <person name="Schaer T.M."/>
            <person name="Refardt D."/>
            <person name="Pombert J.-F."/>
            <person name="Ebert D."/>
        </authorList>
    </citation>
    <scope>NUCLEOTIDE SEQUENCE [LARGE SCALE GENOMIC DNA]</scope>
    <source>
        <strain evidence="8 9">UGP3</strain>
        <tissue evidence="8">Spores</tissue>
    </source>
</reference>
<evidence type="ECO:0000256" key="1">
    <source>
        <dbReference type="ARBA" id="ARBA00000885"/>
    </source>
</evidence>
<sequence>MGENFDRARTEMGENFDRAKTEMGENFDRAKTEMGENFDRAKTEMDRVRVRVRAEIDEGFDRAIAMANMPLEEFDRIRTNMTRQEFRPKKFCIKSSFKAFKGVLRTEGNTTPLLHAKGIDLDGFSREWASLMAIQLQVSELSIFNSYKEGFYFRRDGKNKEYAKFCGAFLGLAISKELTLDCRFSGLFYHILTSDPKNIQLSLEDMKLIDTTLYTGFSNSDSNLLNELEDFYKDGDDKKKLDFFKTFKRHLIASSDEKIGTHLPREENGEISRSIVLTNDEFNALKDELTHEIFYSALEDTIKPFLDGLNMFIPPEKLQQFRIEDLRKKVEGEFSEINDKAFEKWKAITVWTDCTNSGIGIKKKTWKKKLKTQKDWFWEIVYEFSEKEKRDLVQFWTGSGNIPENLEVIHGGTVNCLPSSHTCVFTLELPYYKNEVKVSVDGIETIKGAKEIMKEMILKSLELGSGFEFV</sequence>
<dbReference type="Gene3D" id="3.30.2160.10">
    <property type="entry name" value="Hect, E3 ligase catalytic domain"/>
    <property type="match status" value="1"/>
</dbReference>
<accession>A0A098VU14</accession>
<dbReference type="SUPFAM" id="SSF56204">
    <property type="entry name" value="Hect, E3 ligase catalytic domain"/>
    <property type="match status" value="1"/>
</dbReference>
<gene>
    <name evidence="8" type="ORF">DI09_175p10</name>
</gene>
<dbReference type="InterPro" id="IPR035983">
    <property type="entry name" value="Hect_E3_ubiquitin_ligase"/>
</dbReference>
<keyword evidence="9" id="KW-1185">Reference proteome</keyword>
<evidence type="ECO:0000256" key="2">
    <source>
        <dbReference type="ARBA" id="ARBA00004906"/>
    </source>
</evidence>
<dbReference type="VEuPathDB" id="MicrosporidiaDB:DI09_175p10"/>
<dbReference type="AlphaFoldDB" id="A0A098VU14"/>
<dbReference type="PROSITE" id="PS50237">
    <property type="entry name" value="HECT"/>
    <property type="match status" value="1"/>
</dbReference>
<comment type="caution">
    <text evidence="8">The sequence shown here is derived from an EMBL/GenBank/DDBJ whole genome shotgun (WGS) entry which is preliminary data.</text>
</comment>
<dbReference type="Gene3D" id="3.90.1750.10">
    <property type="entry name" value="Hect, E3 ligase catalytic domains"/>
    <property type="match status" value="1"/>
</dbReference>
<comment type="catalytic activity">
    <reaction evidence="1">
        <text>S-ubiquitinyl-[E2 ubiquitin-conjugating enzyme]-L-cysteine + [acceptor protein]-L-lysine = [E2 ubiquitin-conjugating enzyme]-L-cysteine + N(6)-ubiquitinyl-[acceptor protein]-L-lysine.</text>
        <dbReference type="EC" id="2.3.2.26"/>
    </reaction>
</comment>
<dbReference type="Pfam" id="PF00632">
    <property type="entry name" value="HECT"/>
    <property type="match status" value="1"/>
</dbReference>
<proteinExistence type="predicted"/>
<dbReference type="OrthoDB" id="8068875at2759"/>
<dbReference type="GeneID" id="25258690"/>